<dbReference type="Gene3D" id="1.20.120.450">
    <property type="entry name" value="dinb family like domain"/>
    <property type="match status" value="1"/>
</dbReference>
<dbReference type="EMBL" id="BOPH01000043">
    <property type="protein sequence ID" value="GIJ68520.1"/>
    <property type="molecule type" value="Genomic_DNA"/>
</dbReference>
<evidence type="ECO:0000259" key="1">
    <source>
        <dbReference type="Pfam" id="PF11716"/>
    </source>
</evidence>
<name>A0A8J3ZU70_9ACTN</name>
<evidence type="ECO:0000313" key="3">
    <source>
        <dbReference type="Proteomes" id="UP000635606"/>
    </source>
</evidence>
<dbReference type="Proteomes" id="UP000635606">
    <property type="component" value="Unassembled WGS sequence"/>
</dbReference>
<protein>
    <recommendedName>
        <fullName evidence="1">Mycothiol-dependent maleylpyruvate isomerase metal-binding domain-containing protein</fullName>
    </recommendedName>
</protein>
<proteinExistence type="predicted"/>
<dbReference type="Pfam" id="PF11716">
    <property type="entry name" value="MDMPI_N"/>
    <property type="match status" value="1"/>
</dbReference>
<dbReference type="GO" id="GO:0046872">
    <property type="term" value="F:metal ion binding"/>
    <property type="evidence" value="ECO:0007669"/>
    <property type="project" value="InterPro"/>
</dbReference>
<dbReference type="AlphaFoldDB" id="A0A8J3ZU70"/>
<dbReference type="InterPro" id="IPR024344">
    <property type="entry name" value="MDMPI_metal-binding"/>
</dbReference>
<accession>A0A8J3ZU70</accession>
<dbReference type="NCBIfam" id="TIGR03083">
    <property type="entry name" value="maleylpyruvate isomerase family mycothiol-dependent enzyme"/>
    <property type="match status" value="1"/>
</dbReference>
<organism evidence="2 3">
    <name type="scientific">Virgisporangium ochraceum</name>
    <dbReference type="NCBI Taxonomy" id="65505"/>
    <lineage>
        <taxon>Bacteria</taxon>
        <taxon>Bacillati</taxon>
        <taxon>Actinomycetota</taxon>
        <taxon>Actinomycetes</taxon>
        <taxon>Micromonosporales</taxon>
        <taxon>Micromonosporaceae</taxon>
        <taxon>Virgisporangium</taxon>
    </lineage>
</organism>
<evidence type="ECO:0000313" key="2">
    <source>
        <dbReference type="EMBL" id="GIJ68520.1"/>
    </source>
</evidence>
<dbReference type="InterPro" id="IPR017517">
    <property type="entry name" value="Maleyloyr_isom"/>
</dbReference>
<dbReference type="SUPFAM" id="SSF109854">
    <property type="entry name" value="DinB/YfiT-like putative metalloenzymes"/>
    <property type="match status" value="1"/>
</dbReference>
<reference evidence="2" key="1">
    <citation type="submission" date="2021-01" db="EMBL/GenBank/DDBJ databases">
        <title>Whole genome shotgun sequence of Virgisporangium ochraceum NBRC 16418.</title>
        <authorList>
            <person name="Komaki H."/>
            <person name="Tamura T."/>
        </authorList>
    </citation>
    <scope>NUCLEOTIDE SEQUENCE</scope>
    <source>
        <strain evidence="2">NBRC 16418</strain>
    </source>
</reference>
<sequence>MTVTGTPERSRSAPRTATIDHDAAMGLAATEYERGAGLIARLDAAQWSAPTVNTGWDVRATVGHSVGMMEMISSVPRLARQQLAAQRAARRAGAPVSIDALTALQVRLNAGLTVEELVGRWRALAPKAVRGRRRIPAFVRRRKLPERQLVNGQLESWTLGYLVDVILTRDPFMHRLDLYAATGLAPVVTAEHEGRLVDDVVREWAGRHGQPYVLELTGPAGGRWSSGTGAPVSLDALDFCRVVSGRPAVAAGVEPTGLLTTQVPF</sequence>
<dbReference type="InterPro" id="IPR034660">
    <property type="entry name" value="DinB/YfiT-like"/>
</dbReference>
<dbReference type="RefSeq" id="WP_203928466.1">
    <property type="nucleotide sequence ID" value="NZ_BOPH01000043.1"/>
</dbReference>
<comment type="caution">
    <text evidence="2">The sequence shown here is derived from an EMBL/GenBank/DDBJ whole genome shotgun (WGS) entry which is preliminary data.</text>
</comment>
<gene>
    <name evidence="2" type="ORF">Voc01_034370</name>
</gene>
<keyword evidence="3" id="KW-1185">Reference proteome</keyword>
<feature type="domain" description="Mycothiol-dependent maleylpyruvate isomerase metal-binding" evidence="1">
    <location>
        <begin position="30"/>
        <end position="178"/>
    </location>
</feature>